<dbReference type="Proteomes" id="UP001204798">
    <property type="component" value="Unassembled WGS sequence"/>
</dbReference>
<comment type="subcellular location">
    <subcellularLocation>
        <location evidence="1">Membrane</location>
        <topology evidence="1">Multi-pass membrane protein</topology>
    </subcellularLocation>
</comment>
<accession>A0ABT2EN74</accession>
<keyword evidence="6" id="KW-0560">Oxidoreductase</keyword>
<evidence type="ECO:0000256" key="4">
    <source>
        <dbReference type="ARBA" id="ARBA00022723"/>
    </source>
</evidence>
<dbReference type="InterPro" id="IPR003780">
    <property type="entry name" value="COX15/CtaA_fam"/>
</dbReference>
<protein>
    <submittedName>
        <fullName evidence="13">Cytochrome c oxidase assembly protein subunit 15</fullName>
    </submittedName>
</protein>
<feature type="transmembrane region" description="Helical" evidence="12">
    <location>
        <begin position="146"/>
        <end position="171"/>
    </location>
</feature>
<reference evidence="13 14" key="1">
    <citation type="submission" date="2022-08" db="EMBL/GenBank/DDBJ databases">
        <title>Bacterial and archaeal communities from various locations to study Microbial Dark Matter (Phase II).</title>
        <authorList>
            <person name="Stepanauskas R."/>
        </authorList>
    </citation>
    <scope>NUCLEOTIDE SEQUENCE [LARGE SCALE GENOMIC DNA]</scope>
    <source>
        <strain evidence="13 14">PD1</strain>
    </source>
</reference>
<feature type="transmembrane region" description="Helical" evidence="12">
    <location>
        <begin position="274"/>
        <end position="293"/>
    </location>
</feature>
<comment type="caution">
    <text evidence="13">The sequence shown here is derived from an EMBL/GenBank/DDBJ whole genome shotgun (WGS) entry which is preliminary data.</text>
</comment>
<evidence type="ECO:0000313" key="14">
    <source>
        <dbReference type="Proteomes" id="UP001204798"/>
    </source>
</evidence>
<evidence type="ECO:0000256" key="2">
    <source>
        <dbReference type="ARBA" id="ARBA00022475"/>
    </source>
</evidence>
<keyword evidence="14" id="KW-1185">Reference proteome</keyword>
<keyword evidence="3 12" id="KW-0812">Transmembrane</keyword>
<evidence type="ECO:0000256" key="9">
    <source>
        <dbReference type="ARBA" id="ARBA00023136"/>
    </source>
</evidence>
<feature type="transmembrane region" description="Helical" evidence="12">
    <location>
        <begin position="105"/>
        <end position="126"/>
    </location>
</feature>
<feature type="transmembrane region" description="Helical" evidence="12">
    <location>
        <begin position="305"/>
        <end position="326"/>
    </location>
</feature>
<feature type="transmembrane region" description="Helical" evidence="12">
    <location>
        <begin position="71"/>
        <end position="93"/>
    </location>
</feature>
<evidence type="ECO:0000256" key="12">
    <source>
        <dbReference type="SAM" id="Phobius"/>
    </source>
</evidence>
<feature type="transmembrane region" description="Helical" evidence="12">
    <location>
        <begin position="206"/>
        <end position="225"/>
    </location>
</feature>
<evidence type="ECO:0000256" key="7">
    <source>
        <dbReference type="ARBA" id="ARBA00023004"/>
    </source>
</evidence>
<dbReference type="EMBL" id="JANUCP010000001">
    <property type="protein sequence ID" value="MCS3918370.1"/>
    <property type="molecule type" value="Genomic_DNA"/>
</dbReference>
<feature type="transmembrane region" description="Helical" evidence="12">
    <location>
        <begin position="21"/>
        <end position="39"/>
    </location>
</feature>
<dbReference type="PANTHER" id="PTHR35457:SF1">
    <property type="entry name" value="HEME A SYNTHASE"/>
    <property type="match status" value="1"/>
</dbReference>
<keyword evidence="9 12" id="KW-0472">Membrane</keyword>
<evidence type="ECO:0000256" key="5">
    <source>
        <dbReference type="ARBA" id="ARBA00022989"/>
    </source>
</evidence>
<keyword evidence="7" id="KW-0408">Iron</keyword>
<evidence type="ECO:0000256" key="10">
    <source>
        <dbReference type="ARBA" id="ARBA00023157"/>
    </source>
</evidence>
<comment type="pathway">
    <text evidence="11">Porphyrin-containing compound metabolism.</text>
</comment>
<proteinExistence type="predicted"/>
<dbReference type="Pfam" id="PF02628">
    <property type="entry name" value="COX15-CtaA"/>
    <property type="match status" value="1"/>
</dbReference>
<keyword evidence="8" id="KW-0350">Heme biosynthesis</keyword>
<feature type="transmembrane region" description="Helical" evidence="12">
    <location>
        <begin position="332"/>
        <end position="352"/>
    </location>
</feature>
<gene>
    <name evidence="13" type="ORF">M2350_000767</name>
</gene>
<evidence type="ECO:0000256" key="3">
    <source>
        <dbReference type="ARBA" id="ARBA00022692"/>
    </source>
</evidence>
<evidence type="ECO:0000256" key="1">
    <source>
        <dbReference type="ARBA" id="ARBA00004141"/>
    </source>
</evidence>
<evidence type="ECO:0000256" key="11">
    <source>
        <dbReference type="ARBA" id="ARBA00023444"/>
    </source>
</evidence>
<dbReference type="RefSeq" id="WP_259094083.1">
    <property type="nucleotide sequence ID" value="NZ_CP130454.1"/>
</dbReference>
<keyword evidence="5 12" id="KW-1133">Transmembrane helix</keyword>
<evidence type="ECO:0000313" key="13">
    <source>
        <dbReference type="EMBL" id="MCS3918370.1"/>
    </source>
</evidence>
<sequence>MVAERTETTKQQTFNEWLHRLAFLVSLVSVILIAAGALVTSTKSGDAIPDWPTSYGALIPSYLAGGVLIEWAHRVVAGILALLVLVLTTILAFSSVPRWLKWMGVIALVAVIAQAVLGGLRVLVVSHERVQEVALTVTKVSHPDTARILFAVAHATLAQIVLALAFAIALFTKPLKGKVRGAECEVQEMGGRKGETILLRLNRFRYIIVALIALIFAQLILGAVMRHMEAGLIIPDFPTSFGKIVPTFGNLPFDPNNPTRMTYNEFAFKVAINFAHRVNGFVIAAVIFALFWIVRSFPFVPLRRLGNWLVGLVIVQIALGGLSVWTELAVPVTIAHVAVGATLLGLSVLLLCQTFAHSRLTLAKGDER</sequence>
<keyword evidence="10" id="KW-1015">Disulfide bond</keyword>
<evidence type="ECO:0000256" key="8">
    <source>
        <dbReference type="ARBA" id="ARBA00023133"/>
    </source>
</evidence>
<evidence type="ECO:0000256" key="6">
    <source>
        <dbReference type="ARBA" id="ARBA00023002"/>
    </source>
</evidence>
<dbReference type="PANTHER" id="PTHR35457">
    <property type="entry name" value="HEME A SYNTHASE"/>
    <property type="match status" value="1"/>
</dbReference>
<organism evidence="13 14">
    <name type="scientific">Candidatus Fervidibacter sacchari</name>
    <dbReference type="NCBI Taxonomy" id="1448929"/>
    <lineage>
        <taxon>Bacteria</taxon>
        <taxon>Candidatus Fervidibacterota</taxon>
        <taxon>Candidatus Fervidibacter</taxon>
    </lineage>
</organism>
<name>A0ABT2EN74_9BACT</name>
<keyword evidence="4" id="KW-0479">Metal-binding</keyword>
<dbReference type="InterPro" id="IPR050450">
    <property type="entry name" value="COX15/CtaA_HemeA_synthase"/>
</dbReference>
<keyword evidence="2" id="KW-1003">Cell membrane</keyword>